<keyword evidence="6" id="KW-0961">Cell wall biogenesis/degradation</keyword>
<dbReference type="GO" id="GO:0008360">
    <property type="term" value="P:regulation of cell shape"/>
    <property type="evidence" value="ECO:0007669"/>
    <property type="project" value="UniProtKB-KW"/>
</dbReference>
<dbReference type="InterPro" id="IPR001967">
    <property type="entry name" value="Peptidase_S11_N"/>
</dbReference>
<evidence type="ECO:0000256" key="2">
    <source>
        <dbReference type="ARBA" id="ARBA00022729"/>
    </source>
</evidence>
<dbReference type="PRINTS" id="PR00725">
    <property type="entry name" value="DADACBPTASE1"/>
</dbReference>
<evidence type="ECO:0000256" key="6">
    <source>
        <dbReference type="ARBA" id="ARBA00023316"/>
    </source>
</evidence>
<feature type="binding site" evidence="7">
    <location>
        <position position="256"/>
    </location>
    <ligand>
        <name>substrate</name>
    </ligand>
</feature>
<evidence type="ECO:0000256" key="4">
    <source>
        <dbReference type="ARBA" id="ARBA00022960"/>
    </source>
</evidence>
<keyword evidence="2" id="KW-0732">Signal</keyword>
<keyword evidence="10" id="KW-0645">Protease</keyword>
<dbReference type="GO" id="GO:0006508">
    <property type="term" value="P:proteolysis"/>
    <property type="evidence" value="ECO:0007669"/>
    <property type="project" value="InterPro"/>
</dbReference>
<name>A0A4Y6UZ16_SACBS</name>
<dbReference type="InterPro" id="IPR012338">
    <property type="entry name" value="Beta-lactam/transpept-like"/>
</dbReference>
<evidence type="ECO:0000313" key="11">
    <source>
        <dbReference type="Proteomes" id="UP000316968"/>
    </source>
</evidence>
<keyword evidence="11" id="KW-1185">Reference proteome</keyword>
<dbReference type="Pfam" id="PF00768">
    <property type="entry name" value="Peptidase_S11"/>
    <property type="match status" value="1"/>
</dbReference>
<evidence type="ECO:0000256" key="1">
    <source>
        <dbReference type="ARBA" id="ARBA00007164"/>
    </source>
</evidence>
<keyword evidence="5" id="KW-0573">Peptidoglycan synthesis</keyword>
<dbReference type="GO" id="GO:0009002">
    <property type="term" value="F:serine-type D-Ala-D-Ala carboxypeptidase activity"/>
    <property type="evidence" value="ECO:0007669"/>
    <property type="project" value="InterPro"/>
</dbReference>
<sequence>MRGADRVMSGGIWKKGILVVLVAALLLIPQQLLAGRPKVEAAAAVLIDARTGKVLWQVEGDRALPAAGMSQLMTQWLILDAVRSGRVDWEDSVRVGGKKQAVQVSSGHGSRSDAGLMLRADDKIPLNELFMGLAVSSSGEAGQALARYTAGSEASFAWMMNEKAHRIGLSASTLFKPDRAGTADADAQELPGGSRITAKDAAVMCRELIQSHPEMLRMSSVTQTEIRSRGIYLTNRNAMLPDFAGPHAYRGMDGLKAYGSDKDGYSLAGTAQRGDQRLIVVIMGAESREKSFQAAGRLLDYGYARSGSFAERAASWLKLV</sequence>
<dbReference type="GO" id="GO:0071555">
    <property type="term" value="P:cell wall organization"/>
    <property type="evidence" value="ECO:0007669"/>
    <property type="project" value="UniProtKB-KW"/>
</dbReference>
<keyword evidence="10" id="KW-0121">Carboxypeptidase</keyword>
<dbReference type="GO" id="GO:0009252">
    <property type="term" value="P:peptidoglycan biosynthetic process"/>
    <property type="evidence" value="ECO:0007669"/>
    <property type="project" value="UniProtKB-KW"/>
</dbReference>
<dbReference type="SUPFAM" id="SSF56601">
    <property type="entry name" value="beta-lactamase/transpeptidase-like"/>
    <property type="match status" value="1"/>
</dbReference>
<dbReference type="KEGG" id="saca:FFV09_10505"/>
<evidence type="ECO:0000256" key="3">
    <source>
        <dbReference type="ARBA" id="ARBA00022801"/>
    </source>
</evidence>
<dbReference type="InterPro" id="IPR018044">
    <property type="entry name" value="Peptidase_S11"/>
</dbReference>
<dbReference type="Gene3D" id="3.40.710.10">
    <property type="entry name" value="DD-peptidase/beta-lactamase superfamily"/>
    <property type="match status" value="1"/>
</dbReference>
<comment type="similarity">
    <text evidence="1 8">Belongs to the peptidase S11 family.</text>
</comment>
<gene>
    <name evidence="10" type="ORF">FFV09_10505</name>
</gene>
<dbReference type="Proteomes" id="UP000316968">
    <property type="component" value="Chromosome"/>
</dbReference>
<dbReference type="EMBL" id="CP041217">
    <property type="protein sequence ID" value="QDH21245.1"/>
    <property type="molecule type" value="Genomic_DNA"/>
</dbReference>
<evidence type="ECO:0000256" key="7">
    <source>
        <dbReference type="PIRSR" id="PIRSR618044-2"/>
    </source>
</evidence>
<keyword evidence="4" id="KW-0133">Cell shape</keyword>
<proteinExistence type="inferred from homology"/>
<reference evidence="10 11" key="1">
    <citation type="submission" date="2019-06" db="EMBL/GenBank/DDBJ databases">
        <title>Saccharibacillus brassicae sp. nov., an endophytic bacterium isolated from Chinese cabbage seeds (Brassica pekinensis).</title>
        <authorList>
            <person name="Jiang L."/>
            <person name="Lee J."/>
            <person name="Kim S.W."/>
        </authorList>
    </citation>
    <scope>NUCLEOTIDE SEQUENCE [LARGE SCALE GENOMIC DNA]</scope>
    <source>
        <strain evidence="11">KCTC 43072 / ATSA2</strain>
    </source>
</reference>
<dbReference type="OrthoDB" id="9791132at2"/>
<keyword evidence="3" id="KW-0378">Hydrolase</keyword>
<protein>
    <submittedName>
        <fullName evidence="10">D-alanyl-D-alanine carboxypeptidase</fullName>
    </submittedName>
</protein>
<evidence type="ECO:0000259" key="9">
    <source>
        <dbReference type="Pfam" id="PF00768"/>
    </source>
</evidence>
<feature type="domain" description="Peptidase S11 D-alanyl-D-alanine carboxypeptidase A N-terminal" evidence="9">
    <location>
        <begin position="35"/>
        <end position="286"/>
    </location>
</feature>
<organism evidence="10 11">
    <name type="scientific">Saccharibacillus brassicae</name>
    <dbReference type="NCBI Taxonomy" id="2583377"/>
    <lineage>
        <taxon>Bacteria</taxon>
        <taxon>Bacillati</taxon>
        <taxon>Bacillota</taxon>
        <taxon>Bacilli</taxon>
        <taxon>Bacillales</taxon>
        <taxon>Paenibacillaceae</taxon>
        <taxon>Saccharibacillus</taxon>
    </lineage>
</organism>
<evidence type="ECO:0000256" key="8">
    <source>
        <dbReference type="RuleBase" id="RU004016"/>
    </source>
</evidence>
<dbReference type="AlphaFoldDB" id="A0A4Y6UZ16"/>
<evidence type="ECO:0000256" key="5">
    <source>
        <dbReference type="ARBA" id="ARBA00022984"/>
    </source>
</evidence>
<accession>A0A4Y6UZ16</accession>
<evidence type="ECO:0000313" key="10">
    <source>
        <dbReference type="EMBL" id="QDH21245.1"/>
    </source>
</evidence>